<keyword evidence="3 7" id="KW-0663">Pyridoxal phosphate</keyword>
<evidence type="ECO:0000256" key="6">
    <source>
        <dbReference type="ARBA" id="ARBA00049534"/>
    </source>
</evidence>
<evidence type="ECO:0000313" key="10">
    <source>
        <dbReference type="EMBL" id="AIF00253.1"/>
    </source>
</evidence>
<dbReference type="EMBL" id="KF900585">
    <property type="protein sequence ID" value="AIF00253.1"/>
    <property type="molecule type" value="Genomic_DNA"/>
</dbReference>
<dbReference type="CDD" id="cd01749">
    <property type="entry name" value="GATase1_PB"/>
    <property type="match status" value="1"/>
</dbReference>
<dbReference type="AlphaFoldDB" id="A0A075GEZ7"/>
<evidence type="ECO:0000256" key="9">
    <source>
        <dbReference type="PIRSR" id="PIRSR005639-2"/>
    </source>
</evidence>
<dbReference type="Gene3D" id="3.40.50.880">
    <property type="match status" value="1"/>
</dbReference>
<feature type="active site" description="Nucleophile" evidence="7 8">
    <location>
        <position position="86"/>
    </location>
</feature>
<feature type="binding site" evidence="7 9">
    <location>
        <begin position="147"/>
        <end position="148"/>
    </location>
    <ligand>
        <name>L-glutamine</name>
        <dbReference type="ChEBI" id="CHEBI:58359"/>
    </ligand>
</feature>
<comment type="subunit">
    <text evidence="7">In the presence of PdxS, forms a dodecamer of heterodimers. Only shows activity in the heterodimer.</text>
</comment>
<accession>A0A075GEZ7</accession>
<comment type="pathway">
    <text evidence="7">Cofactor biosynthesis; pyridoxal 5'-phosphate biosynthesis.</text>
</comment>
<dbReference type="GO" id="GO:0008614">
    <property type="term" value="P:pyridoxine metabolic process"/>
    <property type="evidence" value="ECO:0007669"/>
    <property type="project" value="TreeGrafter"/>
</dbReference>
<feature type="active site" description="Charge relay system" evidence="7 8">
    <location>
        <position position="185"/>
    </location>
</feature>
<comment type="catalytic activity">
    <reaction evidence="7">
        <text>aldehydo-D-ribose 5-phosphate + D-glyceraldehyde 3-phosphate + L-glutamine = pyridoxal 5'-phosphate + L-glutamate + phosphate + 3 H2O + H(+)</text>
        <dbReference type="Rhea" id="RHEA:31507"/>
        <dbReference type="ChEBI" id="CHEBI:15377"/>
        <dbReference type="ChEBI" id="CHEBI:15378"/>
        <dbReference type="ChEBI" id="CHEBI:29985"/>
        <dbReference type="ChEBI" id="CHEBI:43474"/>
        <dbReference type="ChEBI" id="CHEBI:58273"/>
        <dbReference type="ChEBI" id="CHEBI:58359"/>
        <dbReference type="ChEBI" id="CHEBI:59776"/>
        <dbReference type="ChEBI" id="CHEBI:597326"/>
        <dbReference type="EC" id="4.3.3.6"/>
    </reaction>
</comment>
<dbReference type="Pfam" id="PF01174">
    <property type="entry name" value="SNO"/>
    <property type="match status" value="1"/>
</dbReference>
<dbReference type="GO" id="GO:0016740">
    <property type="term" value="F:transferase activity"/>
    <property type="evidence" value="ECO:0007669"/>
    <property type="project" value="UniProtKB-KW"/>
</dbReference>
<proteinExistence type="inferred from homology"/>
<comment type="catalytic activity">
    <reaction evidence="6 7">
        <text>L-glutamine + H2O = L-glutamate + NH4(+)</text>
        <dbReference type="Rhea" id="RHEA:15889"/>
        <dbReference type="ChEBI" id="CHEBI:15377"/>
        <dbReference type="ChEBI" id="CHEBI:28938"/>
        <dbReference type="ChEBI" id="CHEBI:29985"/>
        <dbReference type="ChEBI" id="CHEBI:58359"/>
        <dbReference type="EC" id="3.5.1.2"/>
    </reaction>
</comment>
<protein>
    <recommendedName>
        <fullName evidence="7">Pyridoxal 5'-phosphate synthase subunit PdxT</fullName>
        <ecNumber evidence="7">4.3.3.6</ecNumber>
    </recommendedName>
    <alternativeName>
        <fullName evidence="7">Pdx2</fullName>
    </alternativeName>
    <alternativeName>
        <fullName evidence="7">Pyridoxal 5'-phosphate synthase glutaminase subunit</fullName>
        <ecNumber evidence="7">3.5.1.2</ecNumber>
    </alternativeName>
</protein>
<evidence type="ECO:0000256" key="2">
    <source>
        <dbReference type="ARBA" id="ARBA00022801"/>
    </source>
</evidence>
<evidence type="ECO:0000256" key="8">
    <source>
        <dbReference type="PIRSR" id="PIRSR005639-1"/>
    </source>
</evidence>
<dbReference type="HAMAP" id="MF_01615">
    <property type="entry name" value="PdxT"/>
    <property type="match status" value="1"/>
</dbReference>
<evidence type="ECO:0000256" key="3">
    <source>
        <dbReference type="ARBA" id="ARBA00022898"/>
    </source>
</evidence>
<organism evidence="10">
    <name type="scientific">uncultured marine thaumarchaeote KM3_12_F11</name>
    <dbReference type="NCBI Taxonomy" id="1455999"/>
    <lineage>
        <taxon>Archaea</taxon>
        <taxon>Nitrososphaerota</taxon>
        <taxon>environmental samples</taxon>
    </lineage>
</organism>
<dbReference type="GO" id="GO:0042823">
    <property type="term" value="P:pyridoxal phosphate biosynthetic process"/>
    <property type="evidence" value="ECO:0007669"/>
    <property type="project" value="UniProtKB-UniRule"/>
</dbReference>
<keyword evidence="2 7" id="KW-0378">Hydrolase</keyword>
<evidence type="ECO:0000256" key="7">
    <source>
        <dbReference type="HAMAP-Rule" id="MF_01615"/>
    </source>
</evidence>
<dbReference type="NCBIfam" id="TIGR03800">
    <property type="entry name" value="PLP_synth_Pdx2"/>
    <property type="match status" value="1"/>
</dbReference>
<dbReference type="PROSITE" id="PS01236">
    <property type="entry name" value="PDXT_SNO_1"/>
    <property type="match status" value="1"/>
</dbReference>
<dbReference type="FunFam" id="3.40.50.880:FF:000041">
    <property type="entry name" value="Glutamine amidotransferase subunit pdxT, putative"/>
    <property type="match status" value="1"/>
</dbReference>
<dbReference type="GO" id="GO:0004359">
    <property type="term" value="F:glutaminase activity"/>
    <property type="evidence" value="ECO:0007669"/>
    <property type="project" value="UniProtKB-UniRule"/>
</dbReference>
<keyword evidence="5 7" id="KW-0456">Lyase</keyword>
<sequence length="205" mass="21825">MSLTLGVLSIQGDVLENVLAVKAAIDALGIDGTVTSVKTPDEISKVDGLVIPGGESTTIGRLSVANGALKILKEKIDQGMPVLGICAGMILLSKTAQDKVVGNIDQPLLDILDIKLERNSFGRQRESFESDISLNSIGIPSFNGVFIRAPAISDVGSDVEVLSKFNEKIVAIKKNNIIGVAFHPELTSDISLHKYFVNLTNTLKN</sequence>
<dbReference type="PANTHER" id="PTHR31559:SF0">
    <property type="entry name" value="PYRIDOXAL 5'-PHOSPHATE SYNTHASE SUBUNIT SNO1-RELATED"/>
    <property type="match status" value="1"/>
</dbReference>
<keyword evidence="4 7" id="KW-0315">Glutamine amidotransferase</keyword>
<comment type="similarity">
    <text evidence="1 7">Belongs to the glutaminase PdxT/SNO family.</text>
</comment>
<dbReference type="InterPro" id="IPR021196">
    <property type="entry name" value="PdxT/SNO_CS"/>
</dbReference>
<evidence type="ECO:0000256" key="1">
    <source>
        <dbReference type="ARBA" id="ARBA00008345"/>
    </source>
</evidence>
<dbReference type="GO" id="GO:1903600">
    <property type="term" value="C:glutaminase complex"/>
    <property type="evidence" value="ECO:0007669"/>
    <property type="project" value="TreeGrafter"/>
</dbReference>
<keyword evidence="10" id="KW-0808">Transferase</keyword>
<dbReference type="PIRSF" id="PIRSF005639">
    <property type="entry name" value="Glut_amidoT_SNO"/>
    <property type="match status" value="1"/>
</dbReference>
<dbReference type="InterPro" id="IPR002161">
    <property type="entry name" value="PdxT/SNO"/>
</dbReference>
<dbReference type="UniPathway" id="UPA00245"/>
<dbReference type="PROSITE" id="PS51130">
    <property type="entry name" value="PDXT_SNO_2"/>
    <property type="match status" value="1"/>
</dbReference>
<feature type="binding site" evidence="7 9">
    <location>
        <position position="118"/>
    </location>
    <ligand>
        <name>L-glutamine</name>
        <dbReference type="ChEBI" id="CHEBI:58359"/>
    </ligand>
</feature>
<dbReference type="PROSITE" id="PS51273">
    <property type="entry name" value="GATASE_TYPE_1"/>
    <property type="match status" value="1"/>
</dbReference>
<feature type="active site" description="Charge relay system" evidence="7 8">
    <location>
        <position position="183"/>
    </location>
</feature>
<dbReference type="GO" id="GO:0006543">
    <property type="term" value="P:L-glutamine catabolic process"/>
    <property type="evidence" value="ECO:0007669"/>
    <property type="project" value="UniProtKB-UniRule"/>
</dbReference>
<dbReference type="InterPro" id="IPR029062">
    <property type="entry name" value="Class_I_gatase-like"/>
</dbReference>
<name>A0A075GEZ7_9ARCH</name>
<gene>
    <name evidence="10" type="primary">pdx2</name>
    <name evidence="7 10" type="synonym">pdxT</name>
</gene>
<dbReference type="GO" id="GO:0036381">
    <property type="term" value="F:pyridoxal 5'-phosphate synthase (glutamine hydrolysing) activity"/>
    <property type="evidence" value="ECO:0007669"/>
    <property type="project" value="UniProtKB-UniRule"/>
</dbReference>
<dbReference type="GO" id="GO:0005829">
    <property type="term" value="C:cytosol"/>
    <property type="evidence" value="ECO:0007669"/>
    <property type="project" value="TreeGrafter"/>
</dbReference>
<dbReference type="PANTHER" id="PTHR31559">
    <property type="entry name" value="PYRIDOXAL 5'-PHOSPHATE SYNTHASE SUBUNIT SNO"/>
    <property type="match status" value="1"/>
</dbReference>
<evidence type="ECO:0000256" key="4">
    <source>
        <dbReference type="ARBA" id="ARBA00022962"/>
    </source>
</evidence>
<dbReference type="EC" id="4.3.3.6" evidence="7"/>
<evidence type="ECO:0000256" key="5">
    <source>
        <dbReference type="ARBA" id="ARBA00023239"/>
    </source>
</evidence>
<dbReference type="SUPFAM" id="SSF52317">
    <property type="entry name" value="Class I glutamine amidotransferase-like"/>
    <property type="match status" value="1"/>
</dbReference>
<feature type="binding site" evidence="7 9">
    <location>
        <begin position="54"/>
        <end position="56"/>
    </location>
    <ligand>
        <name>L-glutamine</name>
        <dbReference type="ChEBI" id="CHEBI:58359"/>
    </ligand>
</feature>
<comment type="function">
    <text evidence="7">Catalyzes the hydrolysis of glutamine to glutamate and ammonia as part of the biosynthesis of pyridoxal 5'-phosphate. The resulting ammonia molecule is channeled to the active site of PdxS.</text>
</comment>
<reference evidence="10" key="1">
    <citation type="journal article" date="2014" name="Genome Biol. Evol.">
        <title>Pangenome evidence for extensive interdomain horizontal transfer affecting lineage core and shell genes in uncultured planktonic thaumarchaeota and euryarchaeota.</title>
        <authorList>
            <person name="Deschamps P."/>
            <person name="Zivanovic Y."/>
            <person name="Moreira D."/>
            <person name="Rodriguez-Valera F."/>
            <person name="Lopez-Garcia P."/>
        </authorList>
    </citation>
    <scope>NUCLEOTIDE SEQUENCE</scope>
</reference>
<dbReference type="EC" id="3.5.1.2" evidence="7"/>